<evidence type="ECO:0000259" key="13">
    <source>
        <dbReference type="PROSITE" id="PS51747"/>
    </source>
</evidence>
<name>A0A060QD34_9PROT</name>
<reference evidence="14 15" key="1">
    <citation type="journal article" date="2014" name="Genome Biol. Evol.">
        <title>Acetic acid bacteria genomes reveal functional traits for adaptation to life in insect guts.</title>
        <authorList>
            <person name="Chouaia B."/>
            <person name="Gaiarsa S."/>
            <person name="Crotti E."/>
            <person name="Comandatore F."/>
            <person name="Degli Esposti M."/>
            <person name="Ricci I."/>
            <person name="Alma A."/>
            <person name="Favia G."/>
            <person name="Bandi C."/>
            <person name="Daffonchio D."/>
        </authorList>
    </citation>
    <scope>NUCLEOTIDE SEQUENCE [LARGE SCALE GENOMIC DNA]</scope>
    <source>
        <strain evidence="14 15">SF2.1</strain>
    </source>
</reference>
<evidence type="ECO:0000256" key="6">
    <source>
        <dbReference type="ARBA" id="ARBA00012766"/>
    </source>
</evidence>
<dbReference type="EMBL" id="CBLX010000004">
    <property type="protein sequence ID" value="CDG38603.1"/>
    <property type="molecule type" value="Genomic_DNA"/>
</dbReference>
<accession>A0A060QD34</accession>
<evidence type="ECO:0000313" key="15">
    <source>
        <dbReference type="Proteomes" id="UP000027583"/>
    </source>
</evidence>
<evidence type="ECO:0000256" key="3">
    <source>
        <dbReference type="ARBA" id="ARBA00004910"/>
    </source>
</evidence>
<dbReference type="GO" id="GO:0009231">
    <property type="term" value="P:riboflavin biosynthetic process"/>
    <property type="evidence" value="ECO:0007669"/>
    <property type="project" value="UniProtKB-UniPathway"/>
</dbReference>
<comment type="similarity">
    <text evidence="5">In the C-terminal section; belongs to the HTP reductase family.</text>
</comment>
<comment type="pathway">
    <text evidence="2">Cofactor biosynthesis; riboflavin biosynthesis; 5-amino-6-(D-ribitylamino)uracil from GTP: step 2/4.</text>
</comment>
<keyword evidence="14" id="KW-0378">Hydrolase</keyword>
<dbReference type="PROSITE" id="PS51747">
    <property type="entry name" value="CYT_DCMP_DEAMINASES_2"/>
    <property type="match status" value="1"/>
</dbReference>
<dbReference type="GO" id="GO:0008703">
    <property type="term" value="F:5-amino-6-(5-phosphoribosylamino)uracil reductase activity"/>
    <property type="evidence" value="ECO:0007669"/>
    <property type="project" value="UniProtKB-EC"/>
</dbReference>
<dbReference type="SUPFAM" id="SSF53927">
    <property type="entry name" value="Cytidine deaminase-like"/>
    <property type="match status" value="1"/>
</dbReference>
<gene>
    <name evidence="14" type="ORF">ASAP_0558</name>
</gene>
<keyword evidence="10" id="KW-0479">Metal-binding</keyword>
<evidence type="ECO:0000256" key="12">
    <source>
        <dbReference type="ARBA" id="ARBA00023268"/>
    </source>
</evidence>
<keyword evidence="12" id="KW-0511">Multifunctional enzyme</keyword>
<dbReference type="EC" id="1.1.1.193" evidence="7"/>
<dbReference type="Pfam" id="PF00383">
    <property type="entry name" value="dCMP_cyt_deam_1"/>
    <property type="match status" value="1"/>
</dbReference>
<dbReference type="InterPro" id="IPR024072">
    <property type="entry name" value="DHFR-like_dom_sf"/>
</dbReference>
<dbReference type="UniPathway" id="UPA00275">
    <property type="reaction ID" value="UER00401"/>
</dbReference>
<evidence type="ECO:0000313" key="14">
    <source>
        <dbReference type="EMBL" id="CDG38603.1"/>
    </source>
</evidence>
<evidence type="ECO:0000256" key="7">
    <source>
        <dbReference type="ARBA" id="ARBA00013173"/>
    </source>
</evidence>
<reference evidence="14 15" key="2">
    <citation type="journal article" date="2014" name="PLoS ONE">
        <title>Evolution of mitochondria reconstructed from the energy metabolism of living bacteria.</title>
        <authorList>
            <person name="Degli Esposti M."/>
            <person name="Chouaia B."/>
            <person name="Comandatore F."/>
            <person name="Crotti E."/>
            <person name="Sassera D."/>
            <person name="Lievens P.M."/>
            <person name="Daffonchio D."/>
            <person name="Bandi C."/>
        </authorList>
    </citation>
    <scope>NUCLEOTIDE SEQUENCE [LARGE SCALE GENOMIC DNA]</scope>
    <source>
        <strain evidence="14 15">SF2.1</strain>
    </source>
</reference>
<dbReference type="eggNOG" id="COG1985">
    <property type="taxonomic scope" value="Bacteria"/>
</dbReference>
<dbReference type="SUPFAM" id="SSF53597">
    <property type="entry name" value="Dihydrofolate reductase-like"/>
    <property type="match status" value="1"/>
</dbReference>
<keyword evidence="9" id="KW-0686">Riboflavin biosynthesis</keyword>
<evidence type="ECO:0000256" key="11">
    <source>
        <dbReference type="ARBA" id="ARBA00022833"/>
    </source>
</evidence>
<evidence type="ECO:0000256" key="5">
    <source>
        <dbReference type="ARBA" id="ARBA00007417"/>
    </source>
</evidence>
<proteinExistence type="inferred from homology"/>
<comment type="similarity">
    <text evidence="4">In the N-terminal section; belongs to the cytidine and deoxycytidylate deaminase family.</text>
</comment>
<dbReference type="Proteomes" id="UP000027583">
    <property type="component" value="Unassembled WGS sequence"/>
</dbReference>
<dbReference type="GO" id="GO:0008835">
    <property type="term" value="F:diaminohydroxyphosphoribosylaminopyrimidine deaminase activity"/>
    <property type="evidence" value="ECO:0007669"/>
    <property type="project" value="UniProtKB-EC"/>
</dbReference>
<dbReference type="Gene3D" id="3.40.430.10">
    <property type="entry name" value="Dihydrofolate Reductase, subunit A"/>
    <property type="match status" value="1"/>
</dbReference>
<evidence type="ECO:0000256" key="9">
    <source>
        <dbReference type="ARBA" id="ARBA00022619"/>
    </source>
</evidence>
<dbReference type="InterPro" id="IPR002125">
    <property type="entry name" value="CMP_dCMP_dom"/>
</dbReference>
<evidence type="ECO:0000256" key="1">
    <source>
        <dbReference type="ARBA" id="ARBA00002151"/>
    </source>
</evidence>
<dbReference type="InterPro" id="IPR004794">
    <property type="entry name" value="Eubact_RibD"/>
</dbReference>
<dbReference type="PROSITE" id="PS00903">
    <property type="entry name" value="CYT_DCMP_DEAMINASES_1"/>
    <property type="match status" value="1"/>
</dbReference>
<evidence type="ECO:0000256" key="10">
    <source>
        <dbReference type="ARBA" id="ARBA00022723"/>
    </source>
</evidence>
<evidence type="ECO:0000256" key="2">
    <source>
        <dbReference type="ARBA" id="ARBA00004882"/>
    </source>
</evidence>
<dbReference type="InterPro" id="IPR016193">
    <property type="entry name" value="Cytidine_deaminase-like"/>
</dbReference>
<evidence type="ECO:0000256" key="4">
    <source>
        <dbReference type="ARBA" id="ARBA00005259"/>
    </source>
</evidence>
<keyword evidence="11" id="KW-0862">Zinc</keyword>
<dbReference type="EC" id="3.5.4.26" evidence="6"/>
<keyword evidence="14" id="KW-0560">Oxidoreductase</keyword>
<dbReference type="CDD" id="cd01284">
    <property type="entry name" value="Riboflavin_deaminase-reductase"/>
    <property type="match status" value="1"/>
</dbReference>
<dbReference type="InterPro" id="IPR016192">
    <property type="entry name" value="APOBEC/CMP_deaminase_Zn-bd"/>
</dbReference>
<comment type="function">
    <text evidence="1">Converts 2,5-diamino-6-(ribosylamino)-4(3h)-pyrimidinone 5'-phosphate into 5-amino-6-(ribosylamino)-2,4(1h,3h)-pyrimidinedione 5'-phosphate.</text>
</comment>
<comment type="pathway">
    <text evidence="3">Cofactor biosynthesis; riboflavin biosynthesis; 5-amino-6-(D-ribitylamino)uracil from GTP: step 3/4.</text>
</comment>
<dbReference type="AlphaFoldDB" id="A0A060QD34"/>
<dbReference type="NCBIfam" id="TIGR00326">
    <property type="entry name" value="eubact_ribD"/>
    <property type="match status" value="1"/>
</dbReference>
<feature type="domain" description="CMP/dCMP-type deaminase" evidence="13">
    <location>
        <begin position="51"/>
        <end position="176"/>
    </location>
</feature>
<dbReference type="GO" id="GO:0008270">
    <property type="term" value="F:zinc ion binding"/>
    <property type="evidence" value="ECO:0007669"/>
    <property type="project" value="InterPro"/>
</dbReference>
<evidence type="ECO:0000256" key="8">
    <source>
        <dbReference type="ARBA" id="ARBA00019930"/>
    </source>
</evidence>
<dbReference type="InterPro" id="IPR002734">
    <property type="entry name" value="RibDG_C"/>
</dbReference>
<dbReference type="Gene3D" id="3.40.140.10">
    <property type="entry name" value="Cytidine Deaminase, domain 2"/>
    <property type="match status" value="1"/>
</dbReference>
<protein>
    <recommendedName>
        <fullName evidence="8">Riboflavin biosynthesis protein RibD</fullName>
        <ecNumber evidence="7">1.1.1.193</ecNumber>
        <ecNumber evidence="6">3.5.4.26</ecNumber>
    </recommendedName>
</protein>
<organism evidence="14 15">
    <name type="scientific">Asaia bogorensis</name>
    <dbReference type="NCBI Taxonomy" id="91915"/>
    <lineage>
        <taxon>Bacteria</taxon>
        <taxon>Pseudomonadati</taxon>
        <taxon>Pseudomonadota</taxon>
        <taxon>Alphaproteobacteria</taxon>
        <taxon>Acetobacterales</taxon>
        <taxon>Acetobacteraceae</taxon>
        <taxon>Asaia</taxon>
    </lineage>
</organism>
<dbReference type="Pfam" id="PF01872">
    <property type="entry name" value="RibD_C"/>
    <property type="match status" value="1"/>
</dbReference>
<comment type="caution">
    <text evidence="14">The sequence shown here is derived from an EMBL/GenBank/DDBJ whole genome shotgun (WGS) entry which is preliminary data.</text>
</comment>
<dbReference type="eggNOG" id="COG0117">
    <property type="taxonomic scope" value="Bacteria"/>
</dbReference>
<sequence>MVHPARDAPGRDTECSRPETVLDGWDRIIVSGVFAPGSASAQKSHSLAQREAVRSGFEAALNEAARYLGATSPNPAVGCCLLDHEGNILVTEAHHRTGTRHAEALALHRARETGVIDRVATALVTLEPCNHVGRTPPCSEALRDSPVQDVWVGMSDPNPVAGGGIARLRQMPEGRNVFLLEEFPAFADVHDGCAALLAPFATRIVRQRPWITVKQARDNTGSMIPPAGRKTFTSQASLEIAHRLRRASDAIITGIGTILSDSPRFDVRHVPEHEDRAPRLVVVCDRQNRLPDSWREKMIGSGFRVLVSRDLGEISSLLADHGVNWAMVEAGPGLLGEIRRLGLWDDWLDIQTTPDGPDRHRVYSHGPTPLRFILDEGARPLPADKAAF</sequence>